<evidence type="ECO:0000313" key="10">
    <source>
        <dbReference type="Proteomes" id="UP001301350"/>
    </source>
</evidence>
<comment type="similarity">
    <text evidence="2">Belongs to the PA-phosphatase related phosphoesterase family.</text>
</comment>
<name>A0AAV9IXM8_CYACA</name>
<evidence type="ECO:0000259" key="8">
    <source>
        <dbReference type="SMART" id="SM00014"/>
    </source>
</evidence>
<evidence type="ECO:0000256" key="5">
    <source>
        <dbReference type="ARBA" id="ARBA00023136"/>
    </source>
</evidence>
<feature type="transmembrane region" description="Helical" evidence="7">
    <location>
        <begin position="221"/>
        <end position="242"/>
    </location>
</feature>
<feature type="transmembrane region" description="Helical" evidence="7">
    <location>
        <begin position="287"/>
        <end position="309"/>
    </location>
</feature>
<dbReference type="GO" id="GO:0008195">
    <property type="term" value="F:phosphatidate phosphatase activity"/>
    <property type="evidence" value="ECO:0007669"/>
    <property type="project" value="TreeGrafter"/>
</dbReference>
<proteinExistence type="inferred from homology"/>
<dbReference type="GO" id="GO:0016020">
    <property type="term" value="C:membrane"/>
    <property type="evidence" value="ECO:0007669"/>
    <property type="project" value="UniProtKB-SubCell"/>
</dbReference>
<dbReference type="Proteomes" id="UP001301350">
    <property type="component" value="Unassembled WGS sequence"/>
</dbReference>
<evidence type="ECO:0000256" key="3">
    <source>
        <dbReference type="ARBA" id="ARBA00022692"/>
    </source>
</evidence>
<dbReference type="AlphaFoldDB" id="A0AAV9IXM8"/>
<feature type="transmembrane region" description="Helical" evidence="7">
    <location>
        <begin position="72"/>
        <end position="96"/>
    </location>
</feature>
<evidence type="ECO:0000256" key="7">
    <source>
        <dbReference type="SAM" id="Phobius"/>
    </source>
</evidence>
<evidence type="ECO:0000256" key="2">
    <source>
        <dbReference type="ARBA" id="ARBA00008816"/>
    </source>
</evidence>
<feature type="transmembrane region" description="Helical" evidence="7">
    <location>
        <begin position="254"/>
        <end position="281"/>
    </location>
</feature>
<dbReference type="InterPro" id="IPR000326">
    <property type="entry name" value="PAP2/HPO"/>
</dbReference>
<evidence type="ECO:0000313" key="9">
    <source>
        <dbReference type="EMBL" id="KAK4537042.1"/>
    </source>
</evidence>
<keyword evidence="5 7" id="KW-0472">Membrane</keyword>
<evidence type="ECO:0000256" key="1">
    <source>
        <dbReference type="ARBA" id="ARBA00004141"/>
    </source>
</evidence>
<dbReference type="Gene3D" id="1.20.144.10">
    <property type="entry name" value="Phosphatidic acid phosphatase type 2/haloperoxidase"/>
    <property type="match status" value="1"/>
</dbReference>
<dbReference type="GO" id="GO:0046839">
    <property type="term" value="P:phospholipid dephosphorylation"/>
    <property type="evidence" value="ECO:0007669"/>
    <property type="project" value="TreeGrafter"/>
</dbReference>
<comment type="subcellular location">
    <subcellularLocation>
        <location evidence="1">Membrane</location>
        <topology evidence="1">Multi-pass membrane protein</topology>
    </subcellularLocation>
</comment>
<dbReference type="InterPro" id="IPR043216">
    <property type="entry name" value="PAP-like"/>
</dbReference>
<dbReference type="EMBL" id="JANCYW010000010">
    <property type="protein sequence ID" value="KAK4537042.1"/>
    <property type="molecule type" value="Genomic_DNA"/>
</dbReference>
<comment type="caution">
    <text evidence="9">The sequence shown here is derived from an EMBL/GenBank/DDBJ whole genome shotgun (WGS) entry which is preliminary data.</text>
</comment>
<dbReference type="PANTHER" id="PTHR10165:SF35">
    <property type="entry name" value="RE23632P"/>
    <property type="match status" value="1"/>
</dbReference>
<dbReference type="SUPFAM" id="SSF48317">
    <property type="entry name" value="Acid phosphatase/Vanadium-dependent haloperoxidase"/>
    <property type="match status" value="1"/>
</dbReference>
<organism evidence="9 10">
    <name type="scientific">Cyanidium caldarium</name>
    <name type="common">Red alga</name>
    <dbReference type="NCBI Taxonomy" id="2771"/>
    <lineage>
        <taxon>Eukaryota</taxon>
        <taxon>Rhodophyta</taxon>
        <taxon>Bangiophyceae</taxon>
        <taxon>Cyanidiales</taxon>
        <taxon>Cyanidiaceae</taxon>
        <taxon>Cyanidium</taxon>
    </lineage>
</organism>
<protein>
    <recommendedName>
        <fullName evidence="8">Phosphatidic acid phosphatase type 2/haloperoxidase domain-containing protein</fullName>
    </recommendedName>
</protein>
<sequence length="350" mass="37858">MNAAAPADRPISGYAPSAAVAEFPTVSPSPGAAAPSTLEWDGLQRPPRRRRDHRPSTSSAVAYVETHLRSSLCLLAISLAVLFIGVGLSFGTPRLVPFYVNDASHWRPHRPNTVSSLTLVLVGLLVSLPIMVLYDYWVYTQRESRTAPWTHVLGYISAFGWTLMSTQWIKLWAGRLRPDFGVRCLGSGFFPPSNYSALVITSNAQCKLGGSSESTLNHGRMSFVSGHSSTAMVFATYLAVFLTRRAQALHPQRARWLLVNGMYVLAMVAVTLGVAVCISRLVDNRHFPADVVGGGLLGAGYALGVFFMFDANMVVHYQAEPTSLPQVMDGTVPAYAEPACAASTLPEDVV</sequence>
<evidence type="ECO:0000256" key="4">
    <source>
        <dbReference type="ARBA" id="ARBA00022989"/>
    </source>
</evidence>
<evidence type="ECO:0000256" key="6">
    <source>
        <dbReference type="SAM" id="MobiDB-lite"/>
    </source>
</evidence>
<feature type="transmembrane region" description="Helical" evidence="7">
    <location>
        <begin position="116"/>
        <end position="137"/>
    </location>
</feature>
<reference evidence="9 10" key="1">
    <citation type="submission" date="2022-07" db="EMBL/GenBank/DDBJ databases">
        <title>Genome-wide signatures of adaptation to extreme environments.</title>
        <authorList>
            <person name="Cho C.H."/>
            <person name="Yoon H.S."/>
        </authorList>
    </citation>
    <scope>NUCLEOTIDE SEQUENCE [LARGE SCALE GENOMIC DNA]</scope>
    <source>
        <strain evidence="9 10">DBV 063 E5</strain>
    </source>
</reference>
<keyword evidence="4 7" id="KW-1133">Transmembrane helix</keyword>
<dbReference type="InterPro" id="IPR036938">
    <property type="entry name" value="PAP2/HPO_sf"/>
</dbReference>
<keyword evidence="3 7" id="KW-0812">Transmembrane</keyword>
<feature type="region of interest" description="Disordered" evidence="6">
    <location>
        <begin position="25"/>
        <end position="57"/>
    </location>
</feature>
<keyword evidence="10" id="KW-1185">Reference proteome</keyword>
<dbReference type="GO" id="GO:0006644">
    <property type="term" value="P:phospholipid metabolic process"/>
    <property type="evidence" value="ECO:0007669"/>
    <property type="project" value="InterPro"/>
</dbReference>
<gene>
    <name evidence="9" type="ORF">CDCA_CDCA10G3067</name>
</gene>
<dbReference type="PANTHER" id="PTHR10165">
    <property type="entry name" value="LIPID PHOSPHATE PHOSPHATASE"/>
    <property type="match status" value="1"/>
</dbReference>
<dbReference type="Pfam" id="PF01569">
    <property type="entry name" value="PAP2"/>
    <property type="match status" value="1"/>
</dbReference>
<dbReference type="SMART" id="SM00014">
    <property type="entry name" value="acidPPc"/>
    <property type="match status" value="1"/>
</dbReference>
<feature type="transmembrane region" description="Helical" evidence="7">
    <location>
        <begin position="149"/>
        <end position="169"/>
    </location>
</feature>
<feature type="domain" description="Phosphatidic acid phosphatase type 2/haloperoxidase" evidence="8">
    <location>
        <begin position="152"/>
        <end position="306"/>
    </location>
</feature>
<accession>A0AAV9IXM8</accession>